<dbReference type="EC" id="3.1.1.47" evidence="4"/>
<comment type="catalytic activity">
    <reaction evidence="4">
        <text>a 1-O-alkyl-2-acetyl-sn-glycero-3-phosphocholine + H2O = a 1-O-alkyl-sn-glycero-3-phosphocholine + acetate + H(+)</text>
        <dbReference type="Rhea" id="RHEA:17777"/>
        <dbReference type="ChEBI" id="CHEBI:15377"/>
        <dbReference type="ChEBI" id="CHEBI:15378"/>
        <dbReference type="ChEBI" id="CHEBI:30089"/>
        <dbReference type="ChEBI" id="CHEBI:30909"/>
        <dbReference type="ChEBI" id="CHEBI:36707"/>
        <dbReference type="EC" id="3.1.1.47"/>
    </reaction>
</comment>
<accession>A0A0D2BP01</accession>
<dbReference type="GeneID" id="25328576"/>
<keyword evidence="6" id="KW-1185">Reference proteome</keyword>
<keyword evidence="3 4" id="KW-0443">Lipid metabolism</keyword>
<organism evidence="5 6">
    <name type="scientific">Exophiala xenobiotica</name>
    <dbReference type="NCBI Taxonomy" id="348802"/>
    <lineage>
        <taxon>Eukaryota</taxon>
        <taxon>Fungi</taxon>
        <taxon>Dikarya</taxon>
        <taxon>Ascomycota</taxon>
        <taxon>Pezizomycotina</taxon>
        <taxon>Eurotiomycetes</taxon>
        <taxon>Chaetothyriomycetidae</taxon>
        <taxon>Chaetothyriales</taxon>
        <taxon>Herpotrichiellaceae</taxon>
        <taxon>Exophiala</taxon>
    </lineage>
</organism>
<reference evidence="5 6" key="1">
    <citation type="submission" date="2015-01" db="EMBL/GenBank/DDBJ databases">
        <title>The Genome Sequence of Exophiala xenobiotica CBS118157.</title>
        <authorList>
            <consortium name="The Broad Institute Genomics Platform"/>
            <person name="Cuomo C."/>
            <person name="de Hoog S."/>
            <person name="Gorbushina A."/>
            <person name="Stielow B."/>
            <person name="Teixiera M."/>
            <person name="Abouelleil A."/>
            <person name="Chapman S.B."/>
            <person name="Priest M."/>
            <person name="Young S.K."/>
            <person name="Wortman J."/>
            <person name="Nusbaum C."/>
            <person name="Birren B."/>
        </authorList>
    </citation>
    <scope>NUCLEOTIDE SEQUENCE [LARGE SCALE GENOMIC DNA]</scope>
    <source>
        <strain evidence="5 6">CBS 118157</strain>
    </source>
</reference>
<dbReference type="GO" id="GO:0003847">
    <property type="term" value="F:1-alkyl-2-acetylglycerophosphocholine esterase activity"/>
    <property type="evidence" value="ECO:0007669"/>
    <property type="project" value="UniProtKB-UniRule"/>
</dbReference>
<dbReference type="Pfam" id="PF03403">
    <property type="entry name" value="PAF-AH_p_II"/>
    <property type="match status" value="1"/>
</dbReference>
<evidence type="ECO:0000256" key="1">
    <source>
        <dbReference type="ARBA" id="ARBA00022801"/>
    </source>
</evidence>
<dbReference type="AlphaFoldDB" id="A0A0D2BP01"/>
<proteinExistence type="inferred from homology"/>
<dbReference type="OrthoDB" id="2363873at2759"/>
<sequence>MLSCLNPLPSLPAYTGPYAVGSTEYEIPLSSLSLPALPEHISLSTIKFRLFYPTTGPDSNSYGIPWLQQPQTAYLNSYLRLAGIKPFLSTILLSVPFYLRTTQIPAYANAPMSYDGAKLPVLIFSHGLVGNMNTHSAILGDLASHGVFCLAIEHRDGSGPLSMVRSAKASGAGADEAAPTEVTSVSFKQISLKIKPGVYEQRDEQLRTRLFEMMAAYRAVEMLNEGGPFGNLASEAGRDGSAFAMPKGVLDMTPGSVIWAGHSFGGTTIVQFVKAVYYCGERQDATCLLWHDPSPGLKAQITPSSPVVLLDPWFLPLKSPKTEALLGMPMPCHHSSTGEKSRTVAVCCSEFAYHWPQCHSYMPAIVAEDPTSVRIQTDEEYREEFAKYRSPREFMNKSKEARAMSKAEIEVSQKVTARQEGSKVSMYVLHDTTHITHCDFGVMFPWLTYWFTEQKRPVLATRNVVRCIMAAAGLVEVDDAAEVAGSGGNGQVQLERVQ</sequence>
<dbReference type="SUPFAM" id="SSF53474">
    <property type="entry name" value="alpha/beta-Hydrolases"/>
    <property type="match status" value="1"/>
</dbReference>
<dbReference type="Proteomes" id="UP000054342">
    <property type="component" value="Unassembled WGS sequence"/>
</dbReference>
<dbReference type="RefSeq" id="XP_013314885.1">
    <property type="nucleotide sequence ID" value="XM_013459431.1"/>
</dbReference>
<dbReference type="InterPro" id="IPR029058">
    <property type="entry name" value="AB_hydrolase_fold"/>
</dbReference>
<keyword evidence="1 4" id="KW-0378">Hydrolase</keyword>
<keyword evidence="2 4" id="KW-0442">Lipid degradation</keyword>
<evidence type="ECO:0000313" key="5">
    <source>
        <dbReference type="EMBL" id="KIW54301.1"/>
    </source>
</evidence>
<dbReference type="Gene3D" id="3.40.50.1820">
    <property type="entry name" value="alpha/beta hydrolase"/>
    <property type="match status" value="1"/>
</dbReference>
<dbReference type="HOGENOM" id="CLU_024458_0_0_1"/>
<evidence type="ECO:0000256" key="4">
    <source>
        <dbReference type="PIRNR" id="PIRNR018169"/>
    </source>
</evidence>
<dbReference type="PANTHER" id="PTHR10272:SF7">
    <property type="entry name" value="PHOSPHOLIPASE-RELATED"/>
    <property type="match status" value="1"/>
</dbReference>
<evidence type="ECO:0000256" key="2">
    <source>
        <dbReference type="ARBA" id="ARBA00022963"/>
    </source>
</evidence>
<evidence type="ECO:0000256" key="3">
    <source>
        <dbReference type="ARBA" id="ARBA00023098"/>
    </source>
</evidence>
<dbReference type="EMBL" id="KN847320">
    <property type="protein sequence ID" value="KIW54301.1"/>
    <property type="molecule type" value="Genomic_DNA"/>
</dbReference>
<dbReference type="GO" id="GO:0016042">
    <property type="term" value="P:lipid catabolic process"/>
    <property type="evidence" value="ECO:0007669"/>
    <property type="project" value="UniProtKB-KW"/>
</dbReference>
<dbReference type="PIRSF" id="PIRSF018169">
    <property type="entry name" value="PAF_acetylhydrolase"/>
    <property type="match status" value="1"/>
</dbReference>
<dbReference type="InterPro" id="IPR016715">
    <property type="entry name" value="PAF_acetylhydro_eukaryote"/>
</dbReference>
<comment type="similarity">
    <text evidence="4">Belongs to the serine esterase family.</text>
</comment>
<gene>
    <name evidence="5" type="ORF">PV05_06668</name>
</gene>
<evidence type="ECO:0000313" key="6">
    <source>
        <dbReference type="Proteomes" id="UP000054342"/>
    </source>
</evidence>
<protein>
    <recommendedName>
        <fullName evidence="4">Putative phospholipase</fullName>
        <ecNumber evidence="4">3.1.1.47</ecNumber>
    </recommendedName>
</protein>
<name>A0A0D2BP01_9EURO</name>
<dbReference type="PANTHER" id="PTHR10272">
    <property type="entry name" value="PLATELET-ACTIVATING FACTOR ACETYLHYDROLASE"/>
    <property type="match status" value="1"/>
</dbReference>
<dbReference type="STRING" id="348802.A0A0D2BP01"/>